<sequence length="94" mass="10717">MQDELVALKMNKTWSLTSLPMGKSVIGSKWIYKYKAKLVAKGYNQTKGLDYFDTFAPVAKLTIVRPLLALDSTKNWFLHQLNINNAFLHGDLIE</sequence>
<dbReference type="InterPro" id="IPR013103">
    <property type="entry name" value="RVT_2"/>
</dbReference>
<dbReference type="OMA" id="KWIYHIK"/>
<feature type="domain" description="Reverse transcriptase Ty1/copia-type" evidence="1">
    <location>
        <begin position="11"/>
        <end position="94"/>
    </location>
</feature>
<proteinExistence type="predicted"/>
<keyword evidence="3" id="KW-1185">Reference proteome</keyword>
<dbReference type="EMBL" id="CM003610">
    <property type="protein sequence ID" value="KYP61805.1"/>
    <property type="molecule type" value="Genomic_DNA"/>
</dbReference>
<reference evidence="2 3" key="1">
    <citation type="journal article" date="2012" name="Nat. Biotechnol.">
        <title>Draft genome sequence of pigeonpea (Cajanus cajan), an orphan legume crop of resource-poor farmers.</title>
        <authorList>
            <person name="Varshney R.K."/>
            <person name="Chen W."/>
            <person name="Li Y."/>
            <person name="Bharti A.K."/>
            <person name="Saxena R.K."/>
            <person name="Schlueter J.A."/>
            <person name="Donoghue M.T."/>
            <person name="Azam S."/>
            <person name="Fan G."/>
            <person name="Whaley A.M."/>
            <person name="Farmer A.D."/>
            <person name="Sheridan J."/>
            <person name="Iwata A."/>
            <person name="Tuteja R."/>
            <person name="Penmetsa R.V."/>
            <person name="Wu W."/>
            <person name="Upadhyaya H.D."/>
            <person name="Yang S.P."/>
            <person name="Shah T."/>
            <person name="Saxena K.B."/>
            <person name="Michael T."/>
            <person name="McCombie W.R."/>
            <person name="Yang B."/>
            <person name="Zhang G."/>
            <person name="Yang H."/>
            <person name="Wang J."/>
            <person name="Spillane C."/>
            <person name="Cook D.R."/>
            <person name="May G.D."/>
            <person name="Xu X."/>
            <person name="Jackson S.A."/>
        </authorList>
    </citation>
    <scope>NUCLEOTIDE SEQUENCE [LARGE SCALE GENOMIC DNA]</scope>
    <source>
        <strain evidence="3">cv. Asha</strain>
    </source>
</reference>
<evidence type="ECO:0000313" key="2">
    <source>
        <dbReference type="EMBL" id="KYP61805.1"/>
    </source>
</evidence>
<name>A0A151T435_CAJCA</name>
<evidence type="ECO:0000259" key="1">
    <source>
        <dbReference type="Pfam" id="PF07727"/>
    </source>
</evidence>
<dbReference type="AlphaFoldDB" id="A0A151T435"/>
<protein>
    <submittedName>
        <fullName evidence="2">Retrovirus-related Pol polyprotein from transposon TNT 1-94</fullName>
    </submittedName>
</protein>
<gene>
    <name evidence="2" type="ORF">KK1_016316</name>
</gene>
<accession>A0A151T435</accession>
<dbReference type="Pfam" id="PF07727">
    <property type="entry name" value="RVT_2"/>
    <property type="match status" value="1"/>
</dbReference>
<dbReference type="STRING" id="3821.A0A151T435"/>
<dbReference type="Gramene" id="C.cajan_15852.t">
    <property type="protein sequence ID" value="C.cajan_15852.t.cds1"/>
    <property type="gene ID" value="C.cajan_15852"/>
</dbReference>
<dbReference type="Proteomes" id="UP000075243">
    <property type="component" value="Chromosome 8"/>
</dbReference>
<evidence type="ECO:0000313" key="3">
    <source>
        <dbReference type="Proteomes" id="UP000075243"/>
    </source>
</evidence>
<organism evidence="2 3">
    <name type="scientific">Cajanus cajan</name>
    <name type="common">Pigeon pea</name>
    <name type="synonym">Cajanus indicus</name>
    <dbReference type="NCBI Taxonomy" id="3821"/>
    <lineage>
        <taxon>Eukaryota</taxon>
        <taxon>Viridiplantae</taxon>
        <taxon>Streptophyta</taxon>
        <taxon>Embryophyta</taxon>
        <taxon>Tracheophyta</taxon>
        <taxon>Spermatophyta</taxon>
        <taxon>Magnoliopsida</taxon>
        <taxon>eudicotyledons</taxon>
        <taxon>Gunneridae</taxon>
        <taxon>Pentapetalae</taxon>
        <taxon>rosids</taxon>
        <taxon>fabids</taxon>
        <taxon>Fabales</taxon>
        <taxon>Fabaceae</taxon>
        <taxon>Papilionoideae</taxon>
        <taxon>50 kb inversion clade</taxon>
        <taxon>NPAAA clade</taxon>
        <taxon>indigoferoid/millettioid clade</taxon>
        <taxon>Phaseoleae</taxon>
        <taxon>Cajanus</taxon>
    </lineage>
</organism>